<proteinExistence type="predicted"/>
<evidence type="ECO:0000313" key="8">
    <source>
        <dbReference type="EMBL" id="TMI73856.1"/>
    </source>
</evidence>
<evidence type="ECO:0000256" key="1">
    <source>
        <dbReference type="ARBA" id="ARBA00001966"/>
    </source>
</evidence>
<keyword evidence="4" id="KW-0479">Metal-binding</keyword>
<organism evidence="8 9">
    <name type="scientific">Candidatus Segetimicrobium genomatis</name>
    <dbReference type="NCBI Taxonomy" id="2569760"/>
    <lineage>
        <taxon>Bacteria</taxon>
        <taxon>Bacillati</taxon>
        <taxon>Candidatus Sysuimicrobiota</taxon>
        <taxon>Candidatus Sysuimicrobiia</taxon>
        <taxon>Candidatus Sysuimicrobiales</taxon>
        <taxon>Candidatus Segetimicrobiaceae</taxon>
        <taxon>Candidatus Segetimicrobium</taxon>
    </lineage>
</organism>
<dbReference type="PANTHER" id="PTHR11228">
    <property type="entry name" value="RADICAL SAM DOMAIN PROTEIN"/>
    <property type="match status" value="1"/>
</dbReference>
<protein>
    <submittedName>
        <fullName evidence="8">Radical SAM protein</fullName>
    </submittedName>
</protein>
<keyword evidence="3" id="KW-0949">S-adenosyl-L-methionine</keyword>
<evidence type="ECO:0000256" key="2">
    <source>
        <dbReference type="ARBA" id="ARBA00022485"/>
    </source>
</evidence>
<keyword evidence="2" id="KW-0004">4Fe-4S</keyword>
<dbReference type="InterPro" id="IPR017200">
    <property type="entry name" value="PqqE-like"/>
</dbReference>
<dbReference type="InterPro" id="IPR007197">
    <property type="entry name" value="rSAM"/>
</dbReference>
<keyword evidence="5" id="KW-0408">Iron</keyword>
<evidence type="ECO:0000256" key="5">
    <source>
        <dbReference type="ARBA" id="ARBA00023004"/>
    </source>
</evidence>
<dbReference type="PIRSF" id="PIRSF037420">
    <property type="entry name" value="PQQ_syn_pqqE"/>
    <property type="match status" value="1"/>
</dbReference>
<dbReference type="PANTHER" id="PTHR11228:SF7">
    <property type="entry name" value="PQQA PEPTIDE CYCLASE"/>
    <property type="match status" value="1"/>
</dbReference>
<evidence type="ECO:0000256" key="6">
    <source>
        <dbReference type="ARBA" id="ARBA00023014"/>
    </source>
</evidence>
<dbReference type="GO" id="GO:0051539">
    <property type="term" value="F:4 iron, 4 sulfur cluster binding"/>
    <property type="evidence" value="ECO:0007669"/>
    <property type="project" value="UniProtKB-KW"/>
</dbReference>
<dbReference type="Pfam" id="PF04055">
    <property type="entry name" value="Radical_SAM"/>
    <property type="match status" value="1"/>
</dbReference>
<dbReference type="GO" id="GO:0046872">
    <property type="term" value="F:metal ion binding"/>
    <property type="evidence" value="ECO:0007669"/>
    <property type="project" value="UniProtKB-KW"/>
</dbReference>
<dbReference type="Proteomes" id="UP000318834">
    <property type="component" value="Unassembled WGS sequence"/>
</dbReference>
<evidence type="ECO:0000256" key="3">
    <source>
        <dbReference type="ARBA" id="ARBA00022691"/>
    </source>
</evidence>
<dbReference type="SFLD" id="SFLDG01067">
    <property type="entry name" value="SPASM/twitch_domain_containing"/>
    <property type="match status" value="1"/>
</dbReference>
<dbReference type="InterPro" id="IPR058240">
    <property type="entry name" value="rSAM_sf"/>
</dbReference>
<reference evidence="8 9" key="1">
    <citation type="journal article" date="2019" name="Nat. Microbiol.">
        <title>Mediterranean grassland soil C-N compound turnover is dependent on rainfall and depth, and is mediated by genomically divergent microorganisms.</title>
        <authorList>
            <person name="Diamond S."/>
            <person name="Andeer P.F."/>
            <person name="Li Z."/>
            <person name="Crits-Christoph A."/>
            <person name="Burstein D."/>
            <person name="Anantharaman K."/>
            <person name="Lane K.R."/>
            <person name="Thomas B.C."/>
            <person name="Pan C."/>
            <person name="Northen T.R."/>
            <person name="Banfield J.F."/>
        </authorList>
    </citation>
    <scope>NUCLEOTIDE SEQUENCE [LARGE SCALE GENOMIC DNA]</scope>
    <source>
        <strain evidence="8">NP_8</strain>
    </source>
</reference>
<dbReference type="SFLD" id="SFLDG01386">
    <property type="entry name" value="main_SPASM_domain-containing"/>
    <property type="match status" value="1"/>
</dbReference>
<evidence type="ECO:0000256" key="4">
    <source>
        <dbReference type="ARBA" id="ARBA00022723"/>
    </source>
</evidence>
<dbReference type="AlphaFoldDB" id="A0A537IT53"/>
<gene>
    <name evidence="8" type="ORF">E6H05_08800</name>
</gene>
<comment type="caution">
    <text evidence="8">The sequence shown here is derived from an EMBL/GenBank/DDBJ whole genome shotgun (WGS) entry which is preliminary data.</text>
</comment>
<dbReference type="SFLD" id="SFLDS00029">
    <property type="entry name" value="Radical_SAM"/>
    <property type="match status" value="1"/>
</dbReference>
<dbReference type="SUPFAM" id="SSF102114">
    <property type="entry name" value="Radical SAM enzymes"/>
    <property type="match status" value="1"/>
</dbReference>
<feature type="domain" description="Radical SAM core" evidence="7">
    <location>
        <begin position="22"/>
        <end position="230"/>
    </location>
</feature>
<keyword evidence="6" id="KW-0411">Iron-sulfur</keyword>
<dbReference type="PROSITE" id="PS51918">
    <property type="entry name" value="RADICAL_SAM"/>
    <property type="match status" value="1"/>
</dbReference>
<dbReference type="CDD" id="cd01335">
    <property type="entry name" value="Radical_SAM"/>
    <property type="match status" value="1"/>
</dbReference>
<dbReference type="Gene3D" id="3.20.20.70">
    <property type="entry name" value="Aldolase class I"/>
    <property type="match status" value="1"/>
</dbReference>
<dbReference type="EMBL" id="VBAP01000063">
    <property type="protein sequence ID" value="TMI73856.1"/>
    <property type="molecule type" value="Genomic_DNA"/>
</dbReference>
<accession>A0A537IT53</accession>
<sequence>MKIEESSPRQLWTRLSDKAARQRVPVQAMIELTYGCNLRCVHCYNPTHQAKDELGTAQIKALIDQLVEAGGLDLAFTGGEIFTRRDLFEILAYAAAKGCLITLLTNATLITPRRADRIQALHPQCVEISIYGVTQATYERVTRIPGSFTRFMTGVRLLRERAVPLLIKMPVMTLNQHEVQPAKRLVEGWGIKFIYSTEIFPRVDGSIEPLQYRLAPHEVVHIDESILGPRRWRAGGGVRKGETCQAHEGLFTCKCGKSSLAVTPYGRMNLCVSLPTPQYDLRSGTVADGWKTLVDFVDQANTAPGEAYECPDCPVQSHCRQGPMNAWLERRRLEPCLAYFKELATLEKQVSEAVNRTDQGTREEHGGGS</sequence>
<evidence type="ECO:0000259" key="7">
    <source>
        <dbReference type="PROSITE" id="PS51918"/>
    </source>
</evidence>
<dbReference type="InterPro" id="IPR050377">
    <property type="entry name" value="Radical_SAM_PqqE_MftC-like"/>
</dbReference>
<comment type="cofactor">
    <cofactor evidence="1">
        <name>[4Fe-4S] cluster</name>
        <dbReference type="ChEBI" id="CHEBI:49883"/>
    </cofactor>
</comment>
<dbReference type="GO" id="GO:0003824">
    <property type="term" value="F:catalytic activity"/>
    <property type="evidence" value="ECO:0007669"/>
    <property type="project" value="InterPro"/>
</dbReference>
<name>A0A537IT53_9BACT</name>
<evidence type="ECO:0000313" key="9">
    <source>
        <dbReference type="Proteomes" id="UP000318834"/>
    </source>
</evidence>
<dbReference type="InterPro" id="IPR013785">
    <property type="entry name" value="Aldolase_TIM"/>
</dbReference>